<evidence type="ECO:0000313" key="2">
    <source>
        <dbReference type="Proteomes" id="UP000298663"/>
    </source>
</evidence>
<dbReference type="EMBL" id="CM016762">
    <property type="protein sequence ID" value="TMS40235.1"/>
    <property type="molecule type" value="Genomic_DNA"/>
</dbReference>
<reference evidence="1 2" key="2">
    <citation type="journal article" date="2019" name="G3 (Bethesda)">
        <title>Hybrid Assembly of the Genome of the Entomopathogenic Nematode Steinernema carpocapsae Identifies the X-Chromosome.</title>
        <authorList>
            <person name="Serra L."/>
            <person name="Macchietto M."/>
            <person name="Macias-Munoz A."/>
            <person name="McGill C.J."/>
            <person name="Rodriguez I.M."/>
            <person name="Rodriguez B."/>
            <person name="Murad R."/>
            <person name="Mortazavi A."/>
        </authorList>
    </citation>
    <scope>NUCLEOTIDE SEQUENCE [LARGE SCALE GENOMIC DNA]</scope>
    <source>
        <strain evidence="1 2">ALL</strain>
    </source>
</reference>
<keyword evidence="2" id="KW-1185">Reference proteome</keyword>
<sequence length="74" mass="8624">MRSRHLIINLTDEEKAYLNYLGVETTSFSDLSFDAKEVTIMYMPLHHKILWNKLGKELLQLDCKPSKFILNGPN</sequence>
<reference evidence="1 2" key="1">
    <citation type="journal article" date="2015" name="Genome Biol.">
        <title>Comparative genomics of Steinernema reveals deeply conserved gene regulatory networks.</title>
        <authorList>
            <person name="Dillman A.R."/>
            <person name="Macchietto M."/>
            <person name="Porter C.F."/>
            <person name="Rogers A."/>
            <person name="Williams B."/>
            <person name="Antoshechkin I."/>
            <person name="Lee M.M."/>
            <person name="Goodwin Z."/>
            <person name="Lu X."/>
            <person name="Lewis E.E."/>
            <person name="Goodrich-Blair H."/>
            <person name="Stock S.P."/>
            <person name="Adams B.J."/>
            <person name="Sternberg P.W."/>
            <person name="Mortazavi A."/>
        </authorList>
    </citation>
    <scope>NUCLEOTIDE SEQUENCE [LARGE SCALE GENOMIC DNA]</scope>
    <source>
        <strain evidence="1 2">ALL</strain>
    </source>
</reference>
<accession>A0A4U8V580</accession>
<gene>
    <name evidence="1" type="ORF">L596_006634</name>
</gene>
<dbReference type="AlphaFoldDB" id="A0A4U8V580"/>
<proteinExistence type="predicted"/>
<dbReference type="Proteomes" id="UP000298663">
    <property type="component" value="Chromosome X"/>
</dbReference>
<evidence type="ECO:0000313" key="1">
    <source>
        <dbReference type="EMBL" id="TMS40235.1"/>
    </source>
</evidence>
<name>A0A4U8V580_STECR</name>
<protein>
    <submittedName>
        <fullName evidence="1">Uncharacterized protein</fullName>
    </submittedName>
</protein>
<organism evidence="1 2">
    <name type="scientific">Steinernema carpocapsae</name>
    <name type="common">Entomopathogenic nematode</name>
    <dbReference type="NCBI Taxonomy" id="34508"/>
    <lineage>
        <taxon>Eukaryota</taxon>
        <taxon>Metazoa</taxon>
        <taxon>Ecdysozoa</taxon>
        <taxon>Nematoda</taxon>
        <taxon>Chromadorea</taxon>
        <taxon>Rhabditida</taxon>
        <taxon>Tylenchina</taxon>
        <taxon>Panagrolaimomorpha</taxon>
        <taxon>Strongyloidoidea</taxon>
        <taxon>Steinernematidae</taxon>
        <taxon>Steinernema</taxon>
    </lineage>
</organism>